<name>A0ABR9EHW0_9GAMM</name>
<dbReference type="InterPro" id="IPR029063">
    <property type="entry name" value="SAM-dependent_MTases_sf"/>
</dbReference>
<gene>
    <name evidence="1" type="ORF">PAUR_b0607</name>
</gene>
<keyword evidence="2" id="KW-1185">Reference proteome</keyword>
<organism evidence="1 2">
    <name type="scientific">Pseudoalteromonas aurantia 208</name>
    <dbReference type="NCBI Taxonomy" id="1314867"/>
    <lineage>
        <taxon>Bacteria</taxon>
        <taxon>Pseudomonadati</taxon>
        <taxon>Pseudomonadota</taxon>
        <taxon>Gammaproteobacteria</taxon>
        <taxon>Alteromonadales</taxon>
        <taxon>Pseudoalteromonadaceae</taxon>
        <taxon>Pseudoalteromonas</taxon>
    </lineage>
</organism>
<sequence length="256" mass="29105">MYDLEQESTDENLKASHHEQELSLFVYENHSYRWLTFSDGLIQGIMSLANPSHIIAPVGQALLLFVLAPQPSYRVLNLGLGTAAIERALNHLANSTPFTLDTLVSVEHNAAVAHCAQAHFEFTPSTLHIGCAQQYIDETSLQFDVILLDIIHTDQKSDFLQHDKFWQKISQTLSAQGQITFNFNPYSEQGLIALLKRIKAYFKTIYIIEFHDYKNLIISAYKAHEERLTRENIEHSILINQVAPNLSSSIKKILKL</sequence>
<comment type="caution">
    <text evidence="1">The sequence shown here is derived from an EMBL/GenBank/DDBJ whole genome shotgun (WGS) entry which is preliminary data.</text>
</comment>
<dbReference type="RefSeq" id="WP_192509635.1">
    <property type="nucleotide sequence ID" value="NZ_AQGV01000015.1"/>
</dbReference>
<reference evidence="1 2" key="1">
    <citation type="submission" date="2015-03" db="EMBL/GenBank/DDBJ databases">
        <title>Genome sequence of Pseudoalteromonas aurantia.</title>
        <authorList>
            <person name="Xie B.-B."/>
            <person name="Rong J.-C."/>
            <person name="Qin Q.-L."/>
            <person name="Zhang Y.-Z."/>
        </authorList>
    </citation>
    <scope>NUCLEOTIDE SEQUENCE [LARGE SCALE GENOMIC DNA]</scope>
    <source>
        <strain evidence="1 2">208</strain>
    </source>
</reference>
<evidence type="ECO:0008006" key="3">
    <source>
        <dbReference type="Google" id="ProtNLM"/>
    </source>
</evidence>
<dbReference type="EMBL" id="AQGV01000015">
    <property type="protein sequence ID" value="MBE0370546.1"/>
    <property type="molecule type" value="Genomic_DNA"/>
</dbReference>
<dbReference type="Proteomes" id="UP000615755">
    <property type="component" value="Unassembled WGS sequence"/>
</dbReference>
<dbReference type="SUPFAM" id="SSF53335">
    <property type="entry name" value="S-adenosyl-L-methionine-dependent methyltransferases"/>
    <property type="match status" value="1"/>
</dbReference>
<protein>
    <recommendedName>
        <fullName evidence="3">Spermidine synthase</fullName>
    </recommendedName>
</protein>
<proteinExistence type="predicted"/>
<evidence type="ECO:0000313" key="2">
    <source>
        <dbReference type="Proteomes" id="UP000615755"/>
    </source>
</evidence>
<accession>A0ABR9EHW0</accession>
<evidence type="ECO:0000313" key="1">
    <source>
        <dbReference type="EMBL" id="MBE0370546.1"/>
    </source>
</evidence>
<dbReference type="Gene3D" id="3.40.50.150">
    <property type="entry name" value="Vaccinia Virus protein VP39"/>
    <property type="match status" value="1"/>
</dbReference>